<dbReference type="EMBL" id="JBBXJM010000001">
    <property type="protein sequence ID" value="KAL1412440.1"/>
    <property type="molecule type" value="Genomic_DNA"/>
</dbReference>
<feature type="compositionally biased region" description="Polar residues" evidence="1">
    <location>
        <begin position="9"/>
        <end position="18"/>
    </location>
</feature>
<dbReference type="Pfam" id="PF08700">
    <property type="entry name" value="VPS51_Exo84_N"/>
    <property type="match status" value="1"/>
</dbReference>
<gene>
    <name evidence="2" type="ORF">Q8F55_000185</name>
</gene>
<sequence length="256" mass="27020">MSTTPLPPRTSSMQSTPSAPGPVPERVLSPTRTPINAAAEARRAARREQLRDFYGLKRDGAASPGPGSAPATPGEGSGNGARRKRRGGDALDLTSPNFSPSEYYEDLIAKATLSELMGSTSVLAADVGRLHSSRHTLVYNHHHQLFSAGDTIAQLNTRTPQLLSIVTSLQERFSDMSQLADSVALSDRPALSDAERARAAAAQGLERVRLMALAGADGLQPAWERTEAELKGYGAVEGLDGILAEGREVVAAALAK</sequence>
<feature type="region of interest" description="Disordered" evidence="1">
    <location>
        <begin position="1"/>
        <end position="96"/>
    </location>
</feature>
<dbReference type="RefSeq" id="XP_069212384.1">
    <property type="nucleotide sequence ID" value="XM_069348840.1"/>
</dbReference>
<evidence type="ECO:0008006" key="4">
    <source>
        <dbReference type="Google" id="ProtNLM"/>
    </source>
</evidence>
<organism evidence="2 3">
    <name type="scientific">Vanrija albida</name>
    <dbReference type="NCBI Taxonomy" id="181172"/>
    <lineage>
        <taxon>Eukaryota</taxon>
        <taxon>Fungi</taxon>
        <taxon>Dikarya</taxon>
        <taxon>Basidiomycota</taxon>
        <taxon>Agaricomycotina</taxon>
        <taxon>Tremellomycetes</taxon>
        <taxon>Trichosporonales</taxon>
        <taxon>Trichosporonaceae</taxon>
        <taxon>Vanrija</taxon>
    </lineage>
</organism>
<evidence type="ECO:0000256" key="1">
    <source>
        <dbReference type="SAM" id="MobiDB-lite"/>
    </source>
</evidence>
<dbReference type="Proteomes" id="UP001565368">
    <property type="component" value="Unassembled WGS sequence"/>
</dbReference>
<keyword evidence="3" id="KW-1185">Reference proteome</keyword>
<dbReference type="GeneID" id="95981228"/>
<feature type="compositionally biased region" description="Basic and acidic residues" evidence="1">
    <location>
        <begin position="40"/>
        <end position="60"/>
    </location>
</feature>
<reference evidence="2 3" key="1">
    <citation type="submission" date="2023-08" db="EMBL/GenBank/DDBJ databases">
        <title>Annotated Genome Sequence of Vanrija albida AlHP1.</title>
        <authorList>
            <person name="Herzog R."/>
        </authorList>
    </citation>
    <scope>NUCLEOTIDE SEQUENCE [LARGE SCALE GENOMIC DNA]</scope>
    <source>
        <strain evidence="2 3">AlHP1</strain>
    </source>
</reference>
<accession>A0ABR3QCJ3</accession>
<name>A0ABR3QCJ3_9TREE</name>
<comment type="caution">
    <text evidence="2">The sequence shown here is derived from an EMBL/GenBank/DDBJ whole genome shotgun (WGS) entry which is preliminary data.</text>
</comment>
<evidence type="ECO:0000313" key="2">
    <source>
        <dbReference type="EMBL" id="KAL1412440.1"/>
    </source>
</evidence>
<feature type="compositionally biased region" description="Low complexity" evidence="1">
    <location>
        <begin position="61"/>
        <end position="74"/>
    </location>
</feature>
<protein>
    <recommendedName>
        <fullName evidence="4">Vacuolar protein sorting-associated protein 51 homolog</fullName>
    </recommendedName>
</protein>
<evidence type="ECO:0000313" key="3">
    <source>
        <dbReference type="Proteomes" id="UP001565368"/>
    </source>
</evidence>
<proteinExistence type="predicted"/>